<keyword evidence="1 2" id="KW-0378">Hydrolase</keyword>
<evidence type="ECO:0000313" key="2">
    <source>
        <dbReference type="EMBL" id="EAP71350.1"/>
    </source>
</evidence>
<dbReference type="InterPro" id="IPR006439">
    <property type="entry name" value="HAD-SF_hydro_IA"/>
</dbReference>
<dbReference type="Proteomes" id="UP000005933">
    <property type="component" value="Unassembled WGS sequence"/>
</dbReference>
<dbReference type="SFLD" id="SFLDS00003">
    <property type="entry name" value="Haloacid_Dehalogenase"/>
    <property type="match status" value="1"/>
</dbReference>
<dbReference type="EMBL" id="AAKL01000056">
    <property type="protein sequence ID" value="EAP71350.1"/>
    <property type="molecule type" value="Genomic_DNA"/>
</dbReference>
<comment type="caution">
    <text evidence="2">The sequence shown here is derived from an EMBL/GenBank/DDBJ whole genome shotgun (WGS) entry which is preliminary data.</text>
</comment>
<evidence type="ECO:0000256" key="1">
    <source>
        <dbReference type="ARBA" id="ARBA00022801"/>
    </source>
</evidence>
<protein>
    <submittedName>
        <fullName evidence="2">Possible hydrolase (HAD superfamily)</fullName>
    </submittedName>
</protein>
<reference evidence="2 3" key="1">
    <citation type="journal article" date="2006" name="Mol. Plant Microbe Interact.">
        <title>Identification of open reading frames unique to a select agent: Ralstonia solanacearum race 3 biovar 2.</title>
        <authorList>
            <person name="Gabriel D.W."/>
            <person name="Allen C."/>
            <person name="Schell M."/>
            <person name="Denny T.P."/>
            <person name="Greenberg J.T."/>
            <person name="Duan Y.P."/>
            <person name="Flores-Cruz Z."/>
            <person name="Huang Q."/>
            <person name="Clifford J.M."/>
            <person name="Presting G."/>
            <person name="Gonzalez E.T."/>
            <person name="Reddy J."/>
            <person name="Elphinstone J."/>
            <person name="Swanson J."/>
            <person name="Yao J."/>
            <person name="Mulholland V."/>
            <person name="Liu L."/>
            <person name="Farmerie W."/>
            <person name="Patnaikuni M."/>
            <person name="Balogh B."/>
            <person name="Norman D."/>
            <person name="Alvarez A."/>
            <person name="Castillo J.A."/>
            <person name="Jones J."/>
            <person name="Saddler G."/>
            <person name="Walunas T."/>
            <person name="Zhukov A."/>
            <person name="Mikhailova N."/>
        </authorList>
    </citation>
    <scope>NUCLEOTIDE SEQUENCE [LARGE SCALE GENOMIC DNA]</scope>
    <source>
        <strain evidence="2 3">UW551</strain>
    </source>
</reference>
<dbReference type="InterPro" id="IPR023214">
    <property type="entry name" value="HAD_sf"/>
</dbReference>
<name>A0AB33V8S7_RALSU</name>
<sequence>MVSVLSGASLMALRDFKVLTFDVVGTLIDFEGGMLAYLRKAVPDSTVTDDAFLSAYRAARKRGQTEWYPDDLEPCWHLIASQLALPDSDALARGLRDSVADWPAFPDSVEALQRLRKHFKLVTMTNAQSWALAHFQKTLGSPFDLLLSCDDALCEKPDARYFAYARGRYEGAWGYGQADNLHVAQSQYHDIGISKRLGIATCWIERRHGMKDSGGTIESEHTVPDYHFHSLAQLADAVEAGR</sequence>
<gene>
    <name evidence="2" type="ORF">RRSL_00835_1</name>
</gene>
<dbReference type="PANTHER" id="PTHR43316">
    <property type="entry name" value="HYDROLASE, HALOACID DELAHOGENASE-RELATED"/>
    <property type="match status" value="1"/>
</dbReference>
<dbReference type="AlphaFoldDB" id="A0AB33V8S7"/>
<dbReference type="GO" id="GO:0016787">
    <property type="term" value="F:hydrolase activity"/>
    <property type="evidence" value="ECO:0007669"/>
    <property type="project" value="UniProtKB-KW"/>
</dbReference>
<dbReference type="SUPFAM" id="SSF56784">
    <property type="entry name" value="HAD-like"/>
    <property type="match status" value="1"/>
</dbReference>
<evidence type="ECO:0000313" key="3">
    <source>
        <dbReference type="Proteomes" id="UP000005933"/>
    </source>
</evidence>
<dbReference type="InterPro" id="IPR051540">
    <property type="entry name" value="S-2-haloacid_dehalogenase"/>
</dbReference>
<dbReference type="NCBIfam" id="TIGR01493">
    <property type="entry name" value="HAD-SF-IA-v2"/>
    <property type="match status" value="1"/>
</dbReference>
<dbReference type="SFLD" id="SFLDG01129">
    <property type="entry name" value="C1.5:_HAD__Beta-PGM__Phosphata"/>
    <property type="match status" value="1"/>
</dbReference>
<dbReference type="Pfam" id="PF00702">
    <property type="entry name" value="Hydrolase"/>
    <property type="match status" value="1"/>
</dbReference>
<dbReference type="Gene3D" id="1.10.150.750">
    <property type="match status" value="1"/>
</dbReference>
<dbReference type="PANTHER" id="PTHR43316:SF3">
    <property type="entry name" value="HALOACID DEHALOGENASE, TYPE II (AFU_ORTHOLOGUE AFUA_2G07750)-RELATED"/>
    <property type="match status" value="1"/>
</dbReference>
<accession>A0AB33V8S7</accession>
<organism evidence="2 3">
    <name type="scientific">Ralstonia solanacearum (strain UW551)</name>
    <dbReference type="NCBI Taxonomy" id="342110"/>
    <lineage>
        <taxon>Bacteria</taxon>
        <taxon>Pseudomonadati</taxon>
        <taxon>Pseudomonadota</taxon>
        <taxon>Betaproteobacteria</taxon>
        <taxon>Burkholderiales</taxon>
        <taxon>Burkholderiaceae</taxon>
        <taxon>Ralstonia</taxon>
        <taxon>Ralstonia solanacearum species complex</taxon>
    </lineage>
</organism>
<dbReference type="Gene3D" id="3.40.50.1000">
    <property type="entry name" value="HAD superfamily/HAD-like"/>
    <property type="match status" value="1"/>
</dbReference>
<proteinExistence type="predicted"/>
<dbReference type="InterPro" id="IPR036412">
    <property type="entry name" value="HAD-like_sf"/>
</dbReference>